<reference evidence="2 3" key="1">
    <citation type="submission" date="2018-09" db="EMBL/GenBank/DDBJ databases">
        <title>Genome comparison of Alicycliphilus sp. BQ1, a polyurethanolytic bacterium, with its closest phylogenetic relatives Alicycliphilus denitrificans BC and K601, unable to attack polyurethane.</title>
        <authorList>
            <person name="Loza-Tavera H."/>
            <person name="Lozano L."/>
            <person name="Cevallos M."/>
            <person name="Maya-Lucas O."/>
            <person name="Garcia-Mena J."/>
            <person name="Hernandez J."/>
        </authorList>
    </citation>
    <scope>NUCLEOTIDE SEQUENCE [LARGE SCALE GENOMIC DNA]</scope>
    <source>
        <strain evidence="2 3">BQ1</strain>
    </source>
</reference>
<dbReference type="InterPro" id="IPR002645">
    <property type="entry name" value="STAS_dom"/>
</dbReference>
<evidence type="ECO:0000259" key="1">
    <source>
        <dbReference type="PROSITE" id="PS50801"/>
    </source>
</evidence>
<name>A0A3R7FIX5_9BURK</name>
<proteinExistence type="predicted"/>
<dbReference type="Proteomes" id="UP000216225">
    <property type="component" value="Unassembled WGS sequence"/>
</dbReference>
<dbReference type="RefSeq" id="WP_094436933.1">
    <property type="nucleotide sequence ID" value="NZ_AP024172.1"/>
</dbReference>
<gene>
    <name evidence="2" type="ORF">CE154_001865</name>
</gene>
<evidence type="ECO:0000313" key="2">
    <source>
        <dbReference type="EMBL" id="RKJ99841.1"/>
    </source>
</evidence>
<feature type="domain" description="STAS" evidence="1">
    <location>
        <begin position="1"/>
        <end position="90"/>
    </location>
</feature>
<evidence type="ECO:0000313" key="3">
    <source>
        <dbReference type="Proteomes" id="UP000216225"/>
    </source>
</evidence>
<dbReference type="Pfam" id="PF13466">
    <property type="entry name" value="STAS_2"/>
    <property type="match status" value="1"/>
</dbReference>
<dbReference type="AlphaFoldDB" id="A0A3R7FIX5"/>
<comment type="caution">
    <text evidence="2">The sequence shown here is derived from an EMBL/GenBank/DDBJ whole genome shotgun (WGS) entry which is preliminary data.</text>
</comment>
<dbReference type="Gene3D" id="3.30.750.24">
    <property type="entry name" value="STAS domain"/>
    <property type="match status" value="1"/>
</dbReference>
<sequence length="90" mass="9355">MLVLPAELTHRQASVSLRMLLQALKAQGEPQVVVDAGALATFDSSALAVLLECRRVAVSEGKGFMVKALPPALASLAGLYGVQELLPSLG</sequence>
<dbReference type="PROSITE" id="PS50801">
    <property type="entry name" value="STAS"/>
    <property type="match status" value="1"/>
</dbReference>
<dbReference type="EMBL" id="NKDB02000001">
    <property type="protein sequence ID" value="RKJ99841.1"/>
    <property type="molecule type" value="Genomic_DNA"/>
</dbReference>
<dbReference type="SUPFAM" id="SSF52091">
    <property type="entry name" value="SpoIIaa-like"/>
    <property type="match status" value="1"/>
</dbReference>
<accession>A0A3R7FIX5</accession>
<dbReference type="InterPro" id="IPR058548">
    <property type="entry name" value="MlaB-like_STAS"/>
</dbReference>
<organism evidence="2 3">
    <name type="scientific">Alicycliphilus denitrificans</name>
    <dbReference type="NCBI Taxonomy" id="179636"/>
    <lineage>
        <taxon>Bacteria</taxon>
        <taxon>Pseudomonadati</taxon>
        <taxon>Pseudomonadota</taxon>
        <taxon>Betaproteobacteria</taxon>
        <taxon>Burkholderiales</taxon>
        <taxon>Comamonadaceae</taxon>
        <taxon>Alicycliphilus</taxon>
    </lineage>
</organism>
<dbReference type="InterPro" id="IPR036513">
    <property type="entry name" value="STAS_dom_sf"/>
</dbReference>
<protein>
    <submittedName>
        <fullName evidence="2">STAS domain-containing protein</fullName>
    </submittedName>
</protein>